<feature type="transmembrane region" description="Helical" evidence="5">
    <location>
        <begin position="34"/>
        <end position="53"/>
    </location>
</feature>
<feature type="transmembrane region" description="Helical" evidence="5">
    <location>
        <begin position="271"/>
        <end position="292"/>
    </location>
</feature>
<dbReference type="PRINTS" id="PR01434">
    <property type="entry name" value="NADHDHGNASE5"/>
</dbReference>
<comment type="catalytic activity">
    <reaction evidence="5">
        <text>a quinone + NADH + 5 H(+)(in) = a quinol + NAD(+) + 4 H(+)(out)</text>
        <dbReference type="Rhea" id="RHEA:57888"/>
        <dbReference type="ChEBI" id="CHEBI:15378"/>
        <dbReference type="ChEBI" id="CHEBI:24646"/>
        <dbReference type="ChEBI" id="CHEBI:57540"/>
        <dbReference type="ChEBI" id="CHEBI:57945"/>
        <dbReference type="ChEBI" id="CHEBI:132124"/>
    </reaction>
</comment>
<evidence type="ECO:0000256" key="5">
    <source>
        <dbReference type="HAMAP-Rule" id="MF_00445"/>
    </source>
</evidence>
<evidence type="ECO:0000313" key="9">
    <source>
        <dbReference type="Proteomes" id="UP000627715"/>
    </source>
</evidence>
<dbReference type="GO" id="GO:0008137">
    <property type="term" value="F:NADH dehydrogenase (ubiquinone) activity"/>
    <property type="evidence" value="ECO:0007669"/>
    <property type="project" value="InterPro"/>
</dbReference>
<feature type="transmembrane region" description="Helical" evidence="5">
    <location>
        <begin position="130"/>
        <end position="149"/>
    </location>
</feature>
<feature type="transmembrane region" description="Helical" evidence="5">
    <location>
        <begin position="243"/>
        <end position="265"/>
    </location>
</feature>
<feature type="transmembrane region" description="Helical" evidence="5">
    <location>
        <begin position="105"/>
        <end position="124"/>
    </location>
</feature>
<comment type="similarity">
    <text evidence="5">Belongs to the complex I subunit 2 family.</text>
</comment>
<feature type="transmembrane region" description="Helical" evidence="5">
    <location>
        <begin position="330"/>
        <end position="352"/>
    </location>
</feature>
<dbReference type="NCBIfam" id="TIGR01770">
    <property type="entry name" value="NDH_I_N"/>
    <property type="match status" value="1"/>
</dbReference>
<dbReference type="AlphaFoldDB" id="A0A916QLY7"/>
<dbReference type="PANTHER" id="PTHR22773">
    <property type="entry name" value="NADH DEHYDROGENASE"/>
    <property type="match status" value="1"/>
</dbReference>
<feature type="transmembrane region" description="Helical" evidence="5">
    <location>
        <begin position="201"/>
        <end position="222"/>
    </location>
</feature>
<keyword evidence="5" id="KW-0830">Ubiquinone</keyword>
<keyword evidence="5" id="KW-1278">Translocase</keyword>
<dbReference type="InterPro" id="IPR001750">
    <property type="entry name" value="ND/Mrp_TM"/>
</dbReference>
<keyword evidence="4 5" id="KW-0472">Membrane</keyword>
<dbReference type="GO" id="GO:0050136">
    <property type="term" value="F:NADH dehydrogenase (quinone) (non-electrogenic) activity"/>
    <property type="evidence" value="ECO:0007669"/>
    <property type="project" value="UniProtKB-UniRule"/>
</dbReference>
<organism evidence="8 9">
    <name type="scientific">Pseudohongiella nitratireducens</name>
    <dbReference type="NCBI Taxonomy" id="1768907"/>
    <lineage>
        <taxon>Bacteria</taxon>
        <taxon>Pseudomonadati</taxon>
        <taxon>Pseudomonadota</taxon>
        <taxon>Gammaproteobacteria</taxon>
        <taxon>Pseudomonadales</taxon>
        <taxon>Pseudohongiellaceae</taxon>
        <taxon>Pseudohongiella</taxon>
    </lineage>
</organism>
<accession>A0A916QLY7</accession>
<proteinExistence type="inferred from homology"/>
<dbReference type="GO" id="GO:0005886">
    <property type="term" value="C:plasma membrane"/>
    <property type="evidence" value="ECO:0007669"/>
    <property type="project" value="UniProtKB-SubCell"/>
</dbReference>
<feature type="transmembrane region" description="Helical" evidence="5">
    <location>
        <begin position="73"/>
        <end position="93"/>
    </location>
</feature>
<keyword evidence="2 5" id="KW-0812">Transmembrane</keyword>
<feature type="domain" description="NADH:quinone oxidoreductase/Mrp antiporter transmembrane" evidence="7">
    <location>
        <begin position="120"/>
        <end position="422"/>
    </location>
</feature>
<comment type="subunit">
    <text evidence="5">NDH-1 is composed of 14 different subunits. Subunits NuoA, H, J, K, L, M, N constitute the membrane sector of the complex.</text>
</comment>
<keyword evidence="9" id="KW-1185">Reference proteome</keyword>
<feature type="transmembrane region" description="Helical" evidence="5">
    <location>
        <begin position="161"/>
        <end position="181"/>
    </location>
</feature>
<gene>
    <name evidence="5 8" type="primary">nuoN</name>
    <name evidence="8" type="ORF">GCM10011403_28360</name>
</gene>
<protein>
    <recommendedName>
        <fullName evidence="5">NADH-quinone oxidoreductase subunit N</fullName>
        <ecNumber evidence="5">7.1.1.-</ecNumber>
    </recommendedName>
    <alternativeName>
        <fullName evidence="5">NADH dehydrogenase I subunit N</fullName>
    </alternativeName>
    <alternativeName>
        <fullName evidence="5">NDH-1 subunit N</fullName>
    </alternativeName>
</protein>
<dbReference type="OrthoDB" id="9768329at2"/>
<evidence type="ECO:0000259" key="7">
    <source>
        <dbReference type="Pfam" id="PF00361"/>
    </source>
</evidence>
<evidence type="ECO:0000313" key="8">
    <source>
        <dbReference type="EMBL" id="GFZ83188.1"/>
    </source>
</evidence>
<dbReference type="EMBL" id="BMIY01000014">
    <property type="protein sequence ID" value="GFZ83188.1"/>
    <property type="molecule type" value="Genomic_DNA"/>
</dbReference>
<keyword evidence="5" id="KW-1003">Cell membrane</keyword>
<feature type="transmembrane region" description="Helical" evidence="5">
    <location>
        <begin position="408"/>
        <end position="435"/>
    </location>
</feature>
<keyword evidence="5" id="KW-0874">Quinone</keyword>
<dbReference type="Proteomes" id="UP000627715">
    <property type="component" value="Unassembled WGS sequence"/>
</dbReference>
<dbReference type="Pfam" id="PF00361">
    <property type="entry name" value="Proton_antipo_M"/>
    <property type="match status" value="1"/>
</dbReference>
<feature type="transmembrane region" description="Helical" evidence="5">
    <location>
        <begin position="6"/>
        <end position="27"/>
    </location>
</feature>
<evidence type="ECO:0000256" key="1">
    <source>
        <dbReference type="ARBA" id="ARBA00004127"/>
    </source>
</evidence>
<feature type="transmembrane region" description="Helical" evidence="5">
    <location>
        <begin position="373"/>
        <end position="396"/>
    </location>
</feature>
<reference evidence="8" key="1">
    <citation type="journal article" date="2014" name="Int. J. Syst. Evol. Microbiol.">
        <title>Complete genome sequence of Corynebacterium casei LMG S-19264T (=DSM 44701T), isolated from a smear-ripened cheese.</title>
        <authorList>
            <consortium name="US DOE Joint Genome Institute (JGI-PGF)"/>
            <person name="Walter F."/>
            <person name="Albersmeier A."/>
            <person name="Kalinowski J."/>
            <person name="Ruckert C."/>
        </authorList>
    </citation>
    <scope>NUCLEOTIDE SEQUENCE</scope>
    <source>
        <strain evidence="8">CGMCC 1.15425</strain>
    </source>
</reference>
<feature type="transmembrane region" description="Helical" evidence="5">
    <location>
        <begin position="447"/>
        <end position="468"/>
    </location>
</feature>
<dbReference type="RefSeq" id="WP_068810686.1">
    <property type="nucleotide sequence ID" value="NZ_BMIY01000014.1"/>
</dbReference>
<feature type="transmembrane region" description="Helical" evidence="5">
    <location>
        <begin position="299"/>
        <end position="318"/>
    </location>
</feature>
<comment type="caution">
    <text evidence="8">The sequence shown here is derived from an EMBL/GenBank/DDBJ whole genome shotgun (WGS) entry which is preliminary data.</text>
</comment>
<dbReference type="InterPro" id="IPR010096">
    <property type="entry name" value="NADH-Q_OxRdtase_suN/2"/>
</dbReference>
<reference evidence="8" key="2">
    <citation type="submission" date="2020-09" db="EMBL/GenBank/DDBJ databases">
        <authorList>
            <person name="Sun Q."/>
            <person name="Zhou Y."/>
        </authorList>
    </citation>
    <scope>NUCLEOTIDE SEQUENCE</scope>
    <source>
        <strain evidence="8">CGMCC 1.15425</strain>
    </source>
</reference>
<evidence type="ECO:0000256" key="2">
    <source>
        <dbReference type="ARBA" id="ARBA00022692"/>
    </source>
</evidence>
<keyword evidence="5" id="KW-0813">Transport</keyword>
<comment type="function">
    <text evidence="5">NDH-1 shuttles electrons from NADH, via FMN and iron-sulfur (Fe-S) centers, to quinones in the respiratory chain. The immediate electron acceptor for the enzyme in this species is believed to be ubiquinone. Couples the redox reaction to proton translocation (for every two electrons transferred, four hydrogen ions are translocated across the cytoplasmic membrane), and thus conserves the redox energy in a proton gradient.</text>
</comment>
<keyword evidence="5" id="KW-0520">NAD</keyword>
<evidence type="ECO:0000256" key="3">
    <source>
        <dbReference type="ARBA" id="ARBA00022989"/>
    </source>
</evidence>
<dbReference type="GO" id="GO:0012505">
    <property type="term" value="C:endomembrane system"/>
    <property type="evidence" value="ECO:0007669"/>
    <property type="project" value="UniProtKB-SubCell"/>
</dbReference>
<dbReference type="GO" id="GO:0048038">
    <property type="term" value="F:quinone binding"/>
    <property type="evidence" value="ECO:0007669"/>
    <property type="project" value="UniProtKB-KW"/>
</dbReference>
<dbReference type="GO" id="GO:0042773">
    <property type="term" value="P:ATP synthesis coupled electron transport"/>
    <property type="evidence" value="ECO:0007669"/>
    <property type="project" value="InterPro"/>
</dbReference>
<dbReference type="HAMAP" id="MF_00445">
    <property type="entry name" value="NDH1_NuoN_1"/>
    <property type="match status" value="1"/>
</dbReference>
<evidence type="ECO:0000256" key="4">
    <source>
        <dbReference type="ARBA" id="ARBA00023136"/>
    </source>
</evidence>
<sequence>MSIDVLINLSQIIMLGLSTLVVMLVIAFRRGHKLTYGLTMAGLAISLLIFLFISPADARQATELLVMDDYSLFFSTLVIISALAVTALSYPYFEGEQSRNEEFYLLLLMATLGGVVLACSQHIVSFFLGMEILSICLYGMIAYTVQQPGAAKFPLEAGIKYLLLSGASSAMILFGIALIYTQTGTLLFSEIPQRLVEAGQGNPIVITGWMMAVAGIAFKLSLVPFHMWTPDVYEGAPVPATTFIATASKAAMVAVVLRLVLASQAYEIDGLLSTVTVLAALSMVVGNLLALLQKNIKRLLAYSSIAHLGYVMIVMVAAGSMASSAAAEAVTYYMAAYVFTTLAGFAVVSALSSSTNEQDQLASYQGLFWQRPWVALPLMIVMLSLAGIPLTMGFIGKFYVIQAGVTGQLWLLLAMLVIGSGIGIFYYLRVVYLLVQSPSGESEQGGLPLAVTATLLLTSGTVVLLGIWPTGLIASLSGLSVF</sequence>
<keyword evidence="3 5" id="KW-1133">Transmembrane helix</keyword>
<name>A0A916QLY7_9GAMM</name>
<evidence type="ECO:0000256" key="6">
    <source>
        <dbReference type="RuleBase" id="RU000320"/>
    </source>
</evidence>
<comment type="subcellular location">
    <subcellularLocation>
        <location evidence="5">Cell membrane</location>
        <topology evidence="5">Multi-pass membrane protein</topology>
    </subcellularLocation>
    <subcellularLocation>
        <location evidence="1">Endomembrane system</location>
        <topology evidence="1">Multi-pass membrane protein</topology>
    </subcellularLocation>
    <subcellularLocation>
        <location evidence="6">Membrane</location>
        <topology evidence="6">Multi-pass membrane protein</topology>
    </subcellularLocation>
</comment>
<dbReference type="EC" id="7.1.1.-" evidence="5"/>